<dbReference type="OrthoDB" id="6817029at2759"/>
<keyword evidence="1" id="KW-0732">Signal</keyword>
<protein>
    <submittedName>
        <fullName evidence="2">Uncharacterized protein</fullName>
    </submittedName>
</protein>
<organism evidence="2 3">
    <name type="scientific">Callosobruchus maculatus</name>
    <name type="common">Southern cowpea weevil</name>
    <name type="synonym">Pulse bruchid</name>
    <dbReference type="NCBI Taxonomy" id="64391"/>
    <lineage>
        <taxon>Eukaryota</taxon>
        <taxon>Metazoa</taxon>
        <taxon>Ecdysozoa</taxon>
        <taxon>Arthropoda</taxon>
        <taxon>Hexapoda</taxon>
        <taxon>Insecta</taxon>
        <taxon>Pterygota</taxon>
        <taxon>Neoptera</taxon>
        <taxon>Endopterygota</taxon>
        <taxon>Coleoptera</taxon>
        <taxon>Polyphaga</taxon>
        <taxon>Cucujiformia</taxon>
        <taxon>Chrysomeloidea</taxon>
        <taxon>Chrysomelidae</taxon>
        <taxon>Bruchinae</taxon>
        <taxon>Bruchini</taxon>
        <taxon>Callosobruchus</taxon>
    </lineage>
</organism>
<evidence type="ECO:0000313" key="2">
    <source>
        <dbReference type="EMBL" id="VEN51447.1"/>
    </source>
</evidence>
<evidence type="ECO:0000313" key="3">
    <source>
        <dbReference type="Proteomes" id="UP000410492"/>
    </source>
</evidence>
<dbReference type="AlphaFoldDB" id="A0A653CVZ8"/>
<keyword evidence="3" id="KW-1185">Reference proteome</keyword>
<sequence>MQTCGLFVFGLISYVVAGEFHEYKTEIALLTDEEKLEERLGDPGVPPDNGGNYGDLIYRRRSNQDTLLLRELVLNPDLSSATVDLRWVVSIPGSTITSVRAINVGRERGYCLRIDVQGGDVQVFIRIPPLYDPRVFIEIYGY</sequence>
<dbReference type="Proteomes" id="UP000410492">
    <property type="component" value="Unassembled WGS sequence"/>
</dbReference>
<proteinExistence type="predicted"/>
<feature type="signal peptide" evidence="1">
    <location>
        <begin position="1"/>
        <end position="17"/>
    </location>
</feature>
<reference evidence="2 3" key="1">
    <citation type="submission" date="2019-01" db="EMBL/GenBank/DDBJ databases">
        <authorList>
            <person name="Sayadi A."/>
        </authorList>
    </citation>
    <scope>NUCLEOTIDE SEQUENCE [LARGE SCALE GENOMIC DNA]</scope>
</reference>
<name>A0A653CVZ8_CALMS</name>
<accession>A0A653CVZ8</accession>
<gene>
    <name evidence="2" type="ORF">CALMAC_LOCUS11899</name>
</gene>
<feature type="chain" id="PRO_5024998595" evidence="1">
    <location>
        <begin position="18"/>
        <end position="142"/>
    </location>
</feature>
<evidence type="ECO:0000256" key="1">
    <source>
        <dbReference type="SAM" id="SignalP"/>
    </source>
</evidence>
<dbReference type="EMBL" id="CAACVG010008898">
    <property type="protein sequence ID" value="VEN51447.1"/>
    <property type="molecule type" value="Genomic_DNA"/>
</dbReference>